<dbReference type="STRING" id="542762.A0A4S4EQG8"/>
<name>A0A4S4EQG8_CAMSN</name>
<dbReference type="Proteomes" id="UP000306102">
    <property type="component" value="Unassembled WGS sequence"/>
</dbReference>
<dbReference type="GO" id="GO:0005829">
    <property type="term" value="C:cytosol"/>
    <property type="evidence" value="ECO:0007669"/>
    <property type="project" value="TreeGrafter"/>
</dbReference>
<proteinExistence type="predicted"/>
<dbReference type="PANTHER" id="PTHR12302:SF2">
    <property type="entry name" value="STAPHYLOCOCCAL NUCLEASE DOMAIN-CONTAINING PROTEIN 1"/>
    <property type="match status" value="1"/>
</dbReference>
<comment type="caution">
    <text evidence="1">The sequence shown here is derived from an EMBL/GenBank/DDBJ whole genome shotgun (WGS) entry which is preliminary data.</text>
</comment>
<evidence type="ECO:0000313" key="2">
    <source>
        <dbReference type="Proteomes" id="UP000306102"/>
    </source>
</evidence>
<dbReference type="AlphaFoldDB" id="A0A4S4EQG8"/>
<accession>A0A4S4EQG8</accession>
<organism evidence="1 2">
    <name type="scientific">Camellia sinensis var. sinensis</name>
    <name type="common">China tea</name>
    <dbReference type="NCBI Taxonomy" id="542762"/>
    <lineage>
        <taxon>Eukaryota</taxon>
        <taxon>Viridiplantae</taxon>
        <taxon>Streptophyta</taxon>
        <taxon>Embryophyta</taxon>
        <taxon>Tracheophyta</taxon>
        <taxon>Spermatophyta</taxon>
        <taxon>Magnoliopsida</taxon>
        <taxon>eudicotyledons</taxon>
        <taxon>Gunneridae</taxon>
        <taxon>Pentapetalae</taxon>
        <taxon>asterids</taxon>
        <taxon>Ericales</taxon>
        <taxon>Theaceae</taxon>
        <taxon>Camellia</taxon>
    </lineage>
</organism>
<dbReference type="PANTHER" id="PTHR12302">
    <property type="entry name" value="EBNA2 BINDING PROTEIN P100"/>
    <property type="match status" value="1"/>
</dbReference>
<dbReference type="GO" id="GO:0004518">
    <property type="term" value="F:nuclease activity"/>
    <property type="evidence" value="ECO:0007669"/>
    <property type="project" value="TreeGrafter"/>
</dbReference>
<dbReference type="SUPFAM" id="SSF50199">
    <property type="entry name" value="Staphylococcal nuclease"/>
    <property type="match status" value="1"/>
</dbReference>
<dbReference type="EMBL" id="SDRB02002723">
    <property type="protein sequence ID" value="THG19009.1"/>
    <property type="molecule type" value="Genomic_DNA"/>
</dbReference>
<dbReference type="GO" id="GO:0005634">
    <property type="term" value="C:nucleus"/>
    <property type="evidence" value="ECO:0007669"/>
    <property type="project" value="TreeGrafter"/>
</dbReference>
<dbReference type="InterPro" id="IPR035437">
    <property type="entry name" value="SNase_OB-fold_sf"/>
</dbReference>
<evidence type="ECO:0000313" key="1">
    <source>
        <dbReference type="EMBL" id="THG19009.1"/>
    </source>
</evidence>
<dbReference type="Gene3D" id="2.40.50.90">
    <property type="match status" value="1"/>
</dbReference>
<keyword evidence="2" id="KW-1185">Reference proteome</keyword>
<reference evidence="1 2" key="1">
    <citation type="journal article" date="2018" name="Proc. Natl. Acad. Sci. U.S.A.">
        <title>Draft genome sequence of Camellia sinensis var. sinensis provides insights into the evolution of the tea genome and tea quality.</title>
        <authorList>
            <person name="Wei C."/>
            <person name="Yang H."/>
            <person name="Wang S."/>
            <person name="Zhao J."/>
            <person name="Liu C."/>
            <person name="Gao L."/>
            <person name="Xia E."/>
            <person name="Lu Y."/>
            <person name="Tai Y."/>
            <person name="She G."/>
            <person name="Sun J."/>
            <person name="Cao H."/>
            <person name="Tong W."/>
            <person name="Gao Q."/>
            <person name="Li Y."/>
            <person name="Deng W."/>
            <person name="Jiang X."/>
            <person name="Wang W."/>
            <person name="Chen Q."/>
            <person name="Zhang S."/>
            <person name="Li H."/>
            <person name="Wu J."/>
            <person name="Wang P."/>
            <person name="Li P."/>
            <person name="Shi C."/>
            <person name="Zheng F."/>
            <person name="Jian J."/>
            <person name="Huang B."/>
            <person name="Shan D."/>
            <person name="Shi M."/>
            <person name="Fang C."/>
            <person name="Yue Y."/>
            <person name="Li F."/>
            <person name="Li D."/>
            <person name="Wei S."/>
            <person name="Han B."/>
            <person name="Jiang C."/>
            <person name="Yin Y."/>
            <person name="Xia T."/>
            <person name="Zhang Z."/>
            <person name="Bennetzen J.L."/>
            <person name="Zhao S."/>
            <person name="Wan X."/>
        </authorList>
    </citation>
    <scope>NUCLEOTIDE SEQUENCE [LARGE SCALE GENOMIC DNA]</scope>
    <source>
        <strain evidence="2">cv. Shuchazao</strain>
        <tissue evidence="1">Leaf</tissue>
    </source>
</reference>
<evidence type="ECO:0008006" key="3">
    <source>
        <dbReference type="Google" id="ProtNLM"/>
    </source>
</evidence>
<sequence>MPFSDDDNMRYEEGFKFVGFMVDLRCEGSSFTAITTKMNDGGQIYAHRSGVDKPFAWESREYLRKLCMGKDVTFKVDYTVPSIGREFSFVFLGDKNVALIVVSNGWVKNECYANRLANYYWLKTTLYNFPFNSLTSEGYADGLAGYDLVVYQCYCPFSCGLWWRFVPWVVVGYGVPMKLAVLP</sequence>
<dbReference type="GO" id="GO:0006402">
    <property type="term" value="P:mRNA catabolic process"/>
    <property type="evidence" value="ECO:0007669"/>
    <property type="project" value="TreeGrafter"/>
</dbReference>
<dbReference type="GO" id="GO:0003723">
    <property type="term" value="F:RNA binding"/>
    <property type="evidence" value="ECO:0007669"/>
    <property type="project" value="TreeGrafter"/>
</dbReference>
<gene>
    <name evidence="1" type="ORF">TEA_008747</name>
</gene>
<protein>
    <recommendedName>
        <fullName evidence="3">TNase-like domain-containing protein</fullName>
    </recommendedName>
</protein>